<evidence type="ECO:0000313" key="3">
    <source>
        <dbReference type="Proteomes" id="UP000249467"/>
    </source>
</evidence>
<reference evidence="2 3" key="2">
    <citation type="submission" date="2018-06" db="EMBL/GenBank/DDBJ databases">
        <title>Metagenomic assembly of (sub)arctic Cyanobacteria and their associated microbiome from non-axenic cultures.</title>
        <authorList>
            <person name="Baurain D."/>
        </authorList>
    </citation>
    <scope>NUCLEOTIDE SEQUENCE [LARGE SCALE GENOMIC DNA]</scope>
    <source>
        <strain evidence="2">ULC066bin1</strain>
    </source>
</reference>
<accession>A0A2W4YM96</accession>
<evidence type="ECO:0000313" key="2">
    <source>
        <dbReference type="EMBL" id="PZO44088.1"/>
    </source>
</evidence>
<protein>
    <submittedName>
        <fullName evidence="2">Uncharacterized protein</fullName>
    </submittedName>
</protein>
<evidence type="ECO:0000256" key="1">
    <source>
        <dbReference type="SAM" id="Phobius"/>
    </source>
</evidence>
<feature type="transmembrane region" description="Helical" evidence="1">
    <location>
        <begin position="20"/>
        <end position="42"/>
    </location>
</feature>
<dbReference type="Proteomes" id="UP000249467">
    <property type="component" value="Unassembled WGS sequence"/>
</dbReference>
<comment type="caution">
    <text evidence="2">The sequence shown here is derived from an EMBL/GenBank/DDBJ whole genome shotgun (WGS) entry which is preliminary data.</text>
</comment>
<reference evidence="2 3" key="1">
    <citation type="submission" date="2018-04" db="EMBL/GenBank/DDBJ databases">
        <authorList>
            <person name="Go L.Y."/>
            <person name="Mitchell J.A."/>
        </authorList>
    </citation>
    <scope>NUCLEOTIDE SEQUENCE [LARGE SCALE GENOMIC DNA]</scope>
    <source>
        <strain evidence="2">ULC066bin1</strain>
    </source>
</reference>
<name>A0A2W4YM96_9CYAN</name>
<proteinExistence type="predicted"/>
<sequence>MKNNSHVSPTFLVAKQFRRLTNYLIISAIATLSTMAIANSALAERREVDIRLLVNQDEGFTVMTRKAEILARSAAQRTFDREVLVSDVSVKVTAQNQNQDQAAIILQLIVSRSDWASRPDPKIWATYFPMAKDLIGIK</sequence>
<dbReference type="EMBL" id="QBML01000003">
    <property type="protein sequence ID" value="PZO44088.1"/>
    <property type="molecule type" value="Genomic_DNA"/>
</dbReference>
<keyword evidence="1" id="KW-0472">Membrane</keyword>
<keyword evidence="1" id="KW-0812">Transmembrane</keyword>
<organism evidence="2 3">
    <name type="scientific">Pseudanabaena frigida</name>
    <dbReference type="NCBI Taxonomy" id="945775"/>
    <lineage>
        <taxon>Bacteria</taxon>
        <taxon>Bacillati</taxon>
        <taxon>Cyanobacteriota</taxon>
        <taxon>Cyanophyceae</taxon>
        <taxon>Pseudanabaenales</taxon>
        <taxon>Pseudanabaenaceae</taxon>
        <taxon>Pseudanabaena</taxon>
    </lineage>
</organism>
<gene>
    <name evidence="2" type="ORF">DCF19_02445</name>
</gene>
<keyword evidence="1" id="KW-1133">Transmembrane helix</keyword>
<dbReference type="AlphaFoldDB" id="A0A2W4YM96"/>